<dbReference type="InterPro" id="IPR016017">
    <property type="entry name" value="GDNF/GAS1"/>
</dbReference>
<dbReference type="GO" id="GO:0043235">
    <property type="term" value="C:receptor complex"/>
    <property type="evidence" value="ECO:0007669"/>
    <property type="project" value="TreeGrafter"/>
</dbReference>
<dbReference type="EMBL" id="CAJFCJ010000002">
    <property type="protein sequence ID" value="CAD5112705.1"/>
    <property type="molecule type" value="Genomic_DNA"/>
</dbReference>
<dbReference type="SUPFAM" id="SSF110035">
    <property type="entry name" value="GDNF receptor-like"/>
    <property type="match status" value="2"/>
</dbReference>
<comment type="caution">
    <text evidence="11">The sequence shown here is derived from an EMBL/GenBank/DDBJ whole genome shotgun (WGS) entry which is preliminary data.</text>
</comment>
<keyword evidence="4 9" id="KW-0732">Signal</keyword>
<evidence type="ECO:0000259" key="10">
    <source>
        <dbReference type="SMART" id="SM00907"/>
    </source>
</evidence>
<dbReference type="Proteomes" id="UP000549394">
    <property type="component" value="Unassembled WGS sequence"/>
</dbReference>
<evidence type="ECO:0000256" key="3">
    <source>
        <dbReference type="ARBA" id="ARBA00022475"/>
    </source>
</evidence>
<comment type="subcellular location">
    <subcellularLocation>
        <location evidence="1">Cell membrane</location>
    </subcellularLocation>
</comment>
<feature type="region of interest" description="Disordered" evidence="8">
    <location>
        <begin position="629"/>
        <end position="649"/>
    </location>
</feature>
<dbReference type="GO" id="GO:0009897">
    <property type="term" value="C:external side of plasma membrane"/>
    <property type="evidence" value="ECO:0007669"/>
    <property type="project" value="TreeGrafter"/>
</dbReference>
<gene>
    <name evidence="11" type="ORF">DGYR_LOCUS1797</name>
</gene>
<dbReference type="InterPro" id="IPR003438">
    <property type="entry name" value="GDNF_rcpt"/>
</dbReference>
<keyword evidence="12" id="KW-1185">Reference proteome</keyword>
<name>A0A7I8VBV6_9ANNE</name>
<comment type="similarity">
    <text evidence="2">Belongs to the GDNFR family.</text>
</comment>
<dbReference type="OrthoDB" id="6374728at2759"/>
<dbReference type="Pfam" id="PF02351">
    <property type="entry name" value="GDNF"/>
    <property type="match status" value="2"/>
</dbReference>
<feature type="domain" description="GDNF/GAS1" evidence="10">
    <location>
        <begin position="229"/>
        <end position="305"/>
    </location>
</feature>
<evidence type="ECO:0000313" key="11">
    <source>
        <dbReference type="EMBL" id="CAD5112705.1"/>
    </source>
</evidence>
<dbReference type="SMART" id="SM00907">
    <property type="entry name" value="GDNF"/>
    <property type="match status" value="2"/>
</dbReference>
<evidence type="ECO:0000313" key="12">
    <source>
        <dbReference type="Proteomes" id="UP000549394"/>
    </source>
</evidence>
<feature type="compositionally biased region" description="Basic and acidic residues" evidence="8">
    <location>
        <begin position="631"/>
        <end position="641"/>
    </location>
</feature>
<evidence type="ECO:0000256" key="4">
    <source>
        <dbReference type="ARBA" id="ARBA00022729"/>
    </source>
</evidence>
<dbReference type="GO" id="GO:0007399">
    <property type="term" value="P:nervous system development"/>
    <property type="evidence" value="ECO:0007669"/>
    <property type="project" value="TreeGrafter"/>
</dbReference>
<feature type="domain" description="GDNF/GAS1" evidence="10">
    <location>
        <begin position="111"/>
        <end position="192"/>
    </location>
</feature>
<feature type="signal peptide" evidence="9">
    <location>
        <begin position="1"/>
        <end position="16"/>
    </location>
</feature>
<evidence type="ECO:0000256" key="7">
    <source>
        <dbReference type="ARBA" id="ARBA00023180"/>
    </source>
</evidence>
<evidence type="ECO:0000256" key="9">
    <source>
        <dbReference type="SAM" id="SignalP"/>
    </source>
</evidence>
<keyword evidence="7" id="KW-0325">Glycoprotein</keyword>
<keyword evidence="5" id="KW-0472">Membrane</keyword>
<dbReference type="AlphaFoldDB" id="A0A7I8VBV6"/>
<evidence type="ECO:0000256" key="5">
    <source>
        <dbReference type="ARBA" id="ARBA00023136"/>
    </source>
</evidence>
<keyword evidence="3" id="KW-1003">Cell membrane</keyword>
<dbReference type="PANTHER" id="PTHR10269">
    <property type="entry name" value="GDNF RECEPTOR ALPHA"/>
    <property type="match status" value="1"/>
</dbReference>
<feature type="chain" id="PRO_5029910730" evidence="9">
    <location>
        <begin position="17"/>
        <end position="672"/>
    </location>
</feature>
<organism evidence="11 12">
    <name type="scientific">Dimorphilus gyrociliatus</name>
    <dbReference type="NCBI Taxonomy" id="2664684"/>
    <lineage>
        <taxon>Eukaryota</taxon>
        <taxon>Metazoa</taxon>
        <taxon>Spiralia</taxon>
        <taxon>Lophotrochozoa</taxon>
        <taxon>Annelida</taxon>
        <taxon>Polychaeta</taxon>
        <taxon>Polychaeta incertae sedis</taxon>
        <taxon>Dinophilidae</taxon>
        <taxon>Dimorphilus</taxon>
    </lineage>
</organism>
<evidence type="ECO:0000256" key="6">
    <source>
        <dbReference type="ARBA" id="ARBA00023170"/>
    </source>
</evidence>
<proteinExistence type="inferred from homology"/>
<reference evidence="11 12" key="1">
    <citation type="submission" date="2020-08" db="EMBL/GenBank/DDBJ databases">
        <authorList>
            <person name="Hejnol A."/>
        </authorList>
    </citation>
    <scope>NUCLEOTIDE SEQUENCE [LARGE SCALE GENOMIC DNA]</scope>
</reference>
<evidence type="ECO:0000256" key="2">
    <source>
        <dbReference type="ARBA" id="ARBA00005961"/>
    </source>
</evidence>
<dbReference type="GO" id="GO:0007169">
    <property type="term" value="P:cell surface receptor protein tyrosine kinase signaling pathway"/>
    <property type="evidence" value="ECO:0007669"/>
    <property type="project" value="UniProtKB-ARBA"/>
</dbReference>
<sequence>MVLFLLLFTFAVPSYQEHQFHACSNDCNETCSILLHTSLEICGSPNNTYCKTQRHMYNECRSILKILHDYEELDDCPPSSLEYSVLHSHPCREKRSQNLKKDAGVVAAKSCIARRSDCLKDYACSMRLTDYRRTCREKKRKEACLADDHSSCLKSIAKLEGYGLFNCTCPMRKKKTLDRCIHIFNRLANNTCLVDAPYYVFSLSMEFKGGTFNDLADFIGLNGISDGSCTAAFRNCHRNSECRARLDRVFTTCSPCSSREKCLNSIKMFVSSLDVQVRRPLLFCDCPNKADRKCLFAKNILTPSCAKVTKPKPIGCEKLVDDCEKMEGCGKTLESLNEFCGDDDSSVRRCSIEKCRDAIEKAMGTLLMTNCTCYNRGHSDVLSRCVRARKRLFGKSTCKELAFSLGRVNGSTVAPPQGQVVSNECQQYIASKVPPYMSVPKYVRIYRVSNCGDLCICHSNGSLSCKTLHCSRVSKDKKCQMSDDRSYDSGTSFTDSIRGQCKCIQAETVCARPRNFTTPGSGLFFHLGLSVKERDLLGDDIYVDAYSIMDKLVTIINRDGPEKCRLKVLHTMPSNFVYSIKPREEECLRRVRFLLDAINQRKPIILMDAELSLIKIGEIRRITHRTPPVRSVDRFPPERQNVDSNSDSNTSNTLLLLVTSIGYICNYRLFPD</sequence>
<dbReference type="GO" id="GO:0038023">
    <property type="term" value="F:signaling receptor activity"/>
    <property type="evidence" value="ECO:0007669"/>
    <property type="project" value="InterPro"/>
</dbReference>
<evidence type="ECO:0000256" key="1">
    <source>
        <dbReference type="ARBA" id="ARBA00004236"/>
    </source>
</evidence>
<dbReference type="PANTHER" id="PTHR10269:SF12">
    <property type="entry name" value="GLIAL CELL LINE-DERIVED NEUROTROPHIC FAMILY RECEPTOR-LIKE, ISOFORM E"/>
    <property type="match status" value="1"/>
</dbReference>
<accession>A0A7I8VBV6</accession>
<protein>
    <submittedName>
        <fullName evidence="11">DgyrCDS1925</fullName>
    </submittedName>
</protein>
<keyword evidence="6" id="KW-0675">Receptor</keyword>
<evidence type="ECO:0000256" key="8">
    <source>
        <dbReference type="SAM" id="MobiDB-lite"/>
    </source>
</evidence>
<dbReference type="InterPro" id="IPR037193">
    <property type="entry name" value="GDNF_alpha"/>
</dbReference>